<dbReference type="FunCoup" id="A0A146GBN0">
    <property type="interactions" value="354"/>
</dbReference>
<sequence length="295" mass="32436">MNRFPFLAWAPFAIWAACSSLQSSEVRIERDISYLGPDRAEKMDAWLPAGEAANSPAVLVIHGGGWAVGDKADAREKNFCRTLAENGIAAFSINYLLDRVEKLPDGKARTVALGWPQNVEDCKSALRYLKAHAAEWRIDPRRIGVMGGSAGGHLALLLGTTADVAELNGSGLYRDQDNAIACIVDFYGTHDLRQFGHEHFRGGTPEETARNLDLASPKTHLSEHTPPILIVHGTADGTIPIGISRDLYRLVQEKGIVCEYIEVPDAPHSFDLQPKQRDLRPEVLAFLRRYLGLSS</sequence>
<dbReference type="PROSITE" id="PS51257">
    <property type="entry name" value="PROKAR_LIPOPROTEIN"/>
    <property type="match status" value="1"/>
</dbReference>
<dbReference type="SUPFAM" id="SSF53474">
    <property type="entry name" value="alpha/beta-Hydrolases"/>
    <property type="match status" value="1"/>
</dbReference>
<gene>
    <name evidence="3" type="ORF">TSACC_23033</name>
</gene>
<dbReference type="InterPro" id="IPR049492">
    <property type="entry name" value="BD-FAE-like_dom"/>
</dbReference>
<name>A0A146GBN0_TERSA</name>
<dbReference type="PANTHER" id="PTHR48081:SF13">
    <property type="entry name" value="ALPHA_BETA HYDROLASE"/>
    <property type="match status" value="1"/>
</dbReference>
<keyword evidence="1" id="KW-0378">Hydrolase</keyword>
<evidence type="ECO:0000313" key="3">
    <source>
        <dbReference type="EMBL" id="GAT34602.1"/>
    </source>
</evidence>
<comment type="caution">
    <text evidence="3">The sequence shown here is derived from an EMBL/GenBank/DDBJ whole genome shotgun (WGS) entry which is preliminary data.</text>
</comment>
<keyword evidence="4" id="KW-1185">Reference proteome</keyword>
<dbReference type="InterPro" id="IPR050300">
    <property type="entry name" value="GDXG_lipolytic_enzyme"/>
</dbReference>
<dbReference type="RefSeq" id="WP_075080216.1">
    <property type="nucleotide sequence ID" value="NZ_BDCO01000002.1"/>
</dbReference>
<reference evidence="4" key="1">
    <citation type="journal article" date="2017" name="Genome Announc.">
        <title>Draft Genome Sequence of Terrimicrobium sacchariphilum NM-5T, a Facultative Anaerobic Soil Bacterium of the Class Spartobacteria.</title>
        <authorList>
            <person name="Qiu Y.L."/>
            <person name="Tourlousse D.M."/>
            <person name="Matsuura N."/>
            <person name="Ohashi A."/>
            <person name="Sekiguchi Y."/>
        </authorList>
    </citation>
    <scope>NUCLEOTIDE SEQUENCE [LARGE SCALE GENOMIC DNA]</scope>
    <source>
        <strain evidence="4">NM-5</strain>
    </source>
</reference>
<dbReference type="OrthoDB" id="9815425at2"/>
<accession>A0A146GBN0</accession>
<evidence type="ECO:0000259" key="2">
    <source>
        <dbReference type="Pfam" id="PF20434"/>
    </source>
</evidence>
<dbReference type="AlphaFoldDB" id="A0A146GBN0"/>
<feature type="domain" description="BD-FAE-like" evidence="2">
    <location>
        <begin position="43"/>
        <end position="248"/>
    </location>
</feature>
<dbReference type="Pfam" id="PF20434">
    <property type="entry name" value="BD-FAE"/>
    <property type="match status" value="1"/>
</dbReference>
<proteinExistence type="predicted"/>
<dbReference type="Gene3D" id="3.40.50.1820">
    <property type="entry name" value="alpha/beta hydrolase"/>
    <property type="match status" value="1"/>
</dbReference>
<organism evidence="3 4">
    <name type="scientific">Terrimicrobium sacchariphilum</name>
    <dbReference type="NCBI Taxonomy" id="690879"/>
    <lineage>
        <taxon>Bacteria</taxon>
        <taxon>Pseudomonadati</taxon>
        <taxon>Verrucomicrobiota</taxon>
        <taxon>Terrimicrobiia</taxon>
        <taxon>Terrimicrobiales</taxon>
        <taxon>Terrimicrobiaceae</taxon>
        <taxon>Terrimicrobium</taxon>
    </lineage>
</organism>
<dbReference type="Proteomes" id="UP000076023">
    <property type="component" value="Unassembled WGS sequence"/>
</dbReference>
<dbReference type="GO" id="GO:0016787">
    <property type="term" value="F:hydrolase activity"/>
    <property type="evidence" value="ECO:0007669"/>
    <property type="project" value="UniProtKB-KW"/>
</dbReference>
<dbReference type="InParanoid" id="A0A146GBN0"/>
<evidence type="ECO:0000313" key="4">
    <source>
        <dbReference type="Proteomes" id="UP000076023"/>
    </source>
</evidence>
<dbReference type="EMBL" id="BDCO01000002">
    <property type="protein sequence ID" value="GAT34602.1"/>
    <property type="molecule type" value="Genomic_DNA"/>
</dbReference>
<protein>
    <submittedName>
        <fullName evidence="3">Acetyl esterase</fullName>
    </submittedName>
</protein>
<dbReference type="InterPro" id="IPR029058">
    <property type="entry name" value="AB_hydrolase_fold"/>
</dbReference>
<dbReference type="PANTHER" id="PTHR48081">
    <property type="entry name" value="AB HYDROLASE SUPERFAMILY PROTEIN C4A8.06C"/>
    <property type="match status" value="1"/>
</dbReference>
<dbReference type="STRING" id="690879.TSACC_23033"/>
<evidence type="ECO:0000256" key="1">
    <source>
        <dbReference type="ARBA" id="ARBA00022801"/>
    </source>
</evidence>